<accession>A0A934WKU9</accession>
<feature type="region of interest" description="Disordered" evidence="1">
    <location>
        <begin position="55"/>
        <end position="77"/>
    </location>
</feature>
<comment type="caution">
    <text evidence="2">The sequence shown here is derived from an EMBL/GenBank/DDBJ whole genome shotgun (WGS) entry which is preliminary data.</text>
</comment>
<feature type="compositionally biased region" description="Basic and acidic residues" evidence="1">
    <location>
        <begin position="60"/>
        <end position="75"/>
    </location>
</feature>
<evidence type="ECO:0000313" key="2">
    <source>
        <dbReference type="EMBL" id="MBK6004896.1"/>
    </source>
</evidence>
<dbReference type="Proteomes" id="UP000630528">
    <property type="component" value="Unassembled WGS sequence"/>
</dbReference>
<dbReference type="Pfam" id="PF09957">
    <property type="entry name" value="VapB_antitoxin"/>
    <property type="match status" value="1"/>
</dbReference>
<protein>
    <submittedName>
        <fullName evidence="2">Type II toxin-antitoxin system VapB family antitoxin</fullName>
    </submittedName>
</protein>
<dbReference type="RefSeq" id="WP_201166269.1">
    <property type="nucleotide sequence ID" value="NZ_JAEPWM010000001.1"/>
</dbReference>
<keyword evidence="3" id="KW-1185">Reference proteome</keyword>
<name>A0A934WKU9_9BURK</name>
<dbReference type="AlphaFoldDB" id="A0A934WKU9"/>
<evidence type="ECO:0000256" key="1">
    <source>
        <dbReference type="SAM" id="MobiDB-lite"/>
    </source>
</evidence>
<dbReference type="InterPro" id="IPR019239">
    <property type="entry name" value="VapB_antitoxin"/>
</dbReference>
<sequence>MITNIDIDEELVAEAMKVSGARTKREVVDRALRDLVARAKRPRLREVWGRATDDTYWPDYDPKADPGEPAGKYRVEQGVASYRVTPAKAAKPSKKK</sequence>
<reference evidence="2" key="2">
    <citation type="submission" date="2021-01" db="EMBL/GenBank/DDBJ databases">
        <authorList>
            <person name="Kang M."/>
        </authorList>
    </citation>
    <scope>NUCLEOTIDE SEQUENCE</scope>
    <source>
        <strain evidence="2">KACC 17527</strain>
    </source>
</reference>
<proteinExistence type="predicted"/>
<evidence type="ECO:0000313" key="3">
    <source>
        <dbReference type="Proteomes" id="UP000630528"/>
    </source>
</evidence>
<gene>
    <name evidence="2" type="ORF">JJB11_02225</name>
</gene>
<organism evidence="2 3">
    <name type="scientific">Ramlibacter ginsenosidimutans</name>
    <dbReference type="NCBI Taxonomy" id="502333"/>
    <lineage>
        <taxon>Bacteria</taxon>
        <taxon>Pseudomonadati</taxon>
        <taxon>Pseudomonadota</taxon>
        <taxon>Betaproteobacteria</taxon>
        <taxon>Burkholderiales</taxon>
        <taxon>Comamonadaceae</taxon>
        <taxon>Ramlibacter</taxon>
    </lineage>
</organism>
<dbReference type="EMBL" id="JAEPWM010000001">
    <property type="protein sequence ID" value="MBK6004896.1"/>
    <property type="molecule type" value="Genomic_DNA"/>
</dbReference>
<reference evidence="2" key="1">
    <citation type="journal article" date="2012" name="J. Microbiol. Biotechnol.">
        <title>Ramlibacter ginsenosidimutans sp. nov., with ginsenoside-converting activity.</title>
        <authorList>
            <person name="Wang L."/>
            <person name="An D.S."/>
            <person name="Kim S.G."/>
            <person name="Jin F.X."/>
            <person name="Kim S.C."/>
            <person name="Lee S.T."/>
            <person name="Im W.T."/>
        </authorList>
    </citation>
    <scope>NUCLEOTIDE SEQUENCE</scope>
    <source>
        <strain evidence="2">KACC 17527</strain>
    </source>
</reference>